<feature type="transmembrane region" description="Helical" evidence="1">
    <location>
        <begin position="12"/>
        <end position="30"/>
    </location>
</feature>
<dbReference type="HOGENOM" id="CLU_1452330_0_0_5"/>
<keyword evidence="1" id="KW-0472">Membrane</keyword>
<sequence length="186" mass="21124">MLEVKEYCFIASMALLVSLCVLICIAVCLLSKFQKVRKAWHNEEIRDKYYCSDVEEQIRNIIAKTDELHVLTKKVHDLHNVMNEDGICSDKKVIPSDSILTTNLLSRIPDKVEILGLPSRRLLNDKMTDKDGKHVVQEEDVLLDSKQSSQEVVSKQSVNDTKSSYMTSDVSITPVGEEDIQLGCRR</sequence>
<evidence type="ECO:0000313" key="3">
    <source>
        <dbReference type="Proteomes" id="UP000001021"/>
    </source>
</evidence>
<accession>A0A0H3LZY4</accession>
<dbReference type="GeneID" id="33057810"/>
<dbReference type="Proteomes" id="UP000001021">
    <property type="component" value="Chromosome"/>
</dbReference>
<keyword evidence="1" id="KW-1133">Transmembrane helix</keyword>
<dbReference type="KEGG" id="eru:Erum7130"/>
<dbReference type="RefSeq" id="WP_011155392.1">
    <property type="nucleotide sequence ID" value="NC_005295.2"/>
</dbReference>
<dbReference type="AlphaFoldDB" id="A0A0H3LZY4"/>
<protein>
    <submittedName>
        <fullName evidence="2">Uncharacterized protein</fullName>
    </submittedName>
</protein>
<name>A0A0H3LZY4_EHRRW</name>
<evidence type="ECO:0000256" key="1">
    <source>
        <dbReference type="SAM" id="Phobius"/>
    </source>
</evidence>
<evidence type="ECO:0000313" key="2">
    <source>
        <dbReference type="EMBL" id="CAI27243.1"/>
    </source>
</evidence>
<proteinExistence type="predicted"/>
<gene>
    <name evidence="2" type="ordered locus">ERWE_CDS_07490</name>
</gene>
<organism evidence="2 3">
    <name type="scientific">Ehrlichia ruminantium (strain Welgevonden)</name>
    <dbReference type="NCBI Taxonomy" id="254945"/>
    <lineage>
        <taxon>Bacteria</taxon>
        <taxon>Pseudomonadati</taxon>
        <taxon>Pseudomonadota</taxon>
        <taxon>Alphaproteobacteria</taxon>
        <taxon>Rickettsiales</taxon>
        <taxon>Anaplasmataceae</taxon>
        <taxon>Ehrlichia</taxon>
    </lineage>
</organism>
<reference evidence="2 3" key="1">
    <citation type="journal article" date="2006" name="J. Bacteriol.">
        <title>Comparative genomic analysis of three strains of Ehrlichia ruminantium reveals an active process of genome size plasticity.</title>
        <authorList>
            <person name="Frutos R."/>
            <person name="Viari A."/>
            <person name="Ferraz C."/>
            <person name="Morgat A."/>
            <person name="Eychenie S."/>
            <person name="Kandassami Y."/>
            <person name="Chantal I."/>
            <person name="Bensaid A."/>
            <person name="Coissac E."/>
            <person name="Vachiery N."/>
            <person name="Demaille J."/>
            <person name="Martinez D."/>
        </authorList>
    </citation>
    <scope>NUCLEOTIDE SEQUENCE [LARGE SCALE GENOMIC DNA]</scope>
    <source>
        <strain evidence="2 3">Welgevonden</strain>
    </source>
</reference>
<dbReference type="EMBL" id="CR925678">
    <property type="protein sequence ID" value="CAI27243.1"/>
    <property type="molecule type" value="Genomic_DNA"/>
</dbReference>
<keyword evidence="3" id="KW-1185">Reference proteome</keyword>
<dbReference type="KEGG" id="erw:ERWE_CDS_07490"/>
<keyword evidence="1" id="KW-0812">Transmembrane</keyword>